<gene>
    <name evidence="9" type="ORF">GNQ48_08970</name>
    <name evidence="10" type="ORF">L4V69_04035</name>
</gene>
<dbReference type="GO" id="GO:0042907">
    <property type="term" value="F:xanthine transmembrane transporter activity"/>
    <property type="evidence" value="ECO:0007669"/>
    <property type="project" value="TreeGrafter"/>
</dbReference>
<evidence type="ECO:0000256" key="8">
    <source>
        <dbReference type="SAM" id="Phobius"/>
    </source>
</evidence>
<feature type="transmembrane region" description="Helical" evidence="8">
    <location>
        <begin position="145"/>
        <end position="166"/>
    </location>
</feature>
<dbReference type="Proteomes" id="UP001297540">
    <property type="component" value="Chromosome"/>
</dbReference>
<dbReference type="PROSITE" id="PS01116">
    <property type="entry name" value="XANTH_URACIL_PERMASE"/>
    <property type="match status" value="1"/>
</dbReference>
<comment type="subcellular location">
    <subcellularLocation>
        <location evidence="1">Cell membrane</location>
        <topology evidence="1">Multi-pass membrane protein</topology>
    </subcellularLocation>
</comment>
<dbReference type="NCBIfam" id="TIGR00801">
    <property type="entry name" value="ncs2"/>
    <property type="match status" value="1"/>
</dbReference>
<feature type="transmembrane region" description="Helical" evidence="8">
    <location>
        <begin position="244"/>
        <end position="264"/>
    </location>
</feature>
<keyword evidence="3" id="KW-0813">Transport</keyword>
<feature type="transmembrane region" description="Helical" evidence="8">
    <location>
        <begin position="423"/>
        <end position="442"/>
    </location>
</feature>
<protein>
    <submittedName>
        <fullName evidence="10">Nucleobase:cation symporter-2 family protein</fullName>
    </submittedName>
    <submittedName>
        <fullName evidence="9">Xanthine permease XanP</fullName>
    </submittedName>
</protein>
<dbReference type="KEGG" id="paeb:NCGM1900_0159"/>
<dbReference type="PANTHER" id="PTHR42810:SF2">
    <property type="entry name" value="PURINE PERMEASE C1399.01C-RELATED"/>
    <property type="match status" value="1"/>
</dbReference>
<dbReference type="Proteomes" id="UP000433532">
    <property type="component" value="Unassembled WGS sequence"/>
</dbReference>
<dbReference type="AlphaFoldDB" id="A0A069QL67"/>
<feature type="transmembrane region" description="Helical" evidence="8">
    <location>
        <begin position="178"/>
        <end position="197"/>
    </location>
</feature>
<reference evidence="10" key="2">
    <citation type="submission" date="2023-06" db="EMBL/GenBank/DDBJ databases">
        <authorList>
            <consortium name="Clinical and Environmental Microbiology Branch: Whole genome sequencing antimicrobial resistance pathogens in the healthcare setting"/>
        </authorList>
    </citation>
    <scope>NUCLEOTIDE SEQUENCE</scope>
    <source>
        <strain evidence="10">2021CK-01020</strain>
    </source>
</reference>
<evidence type="ECO:0000313" key="9">
    <source>
        <dbReference type="EMBL" id="MUI35138.1"/>
    </source>
</evidence>
<evidence type="ECO:0000256" key="5">
    <source>
        <dbReference type="ARBA" id="ARBA00022692"/>
    </source>
</evidence>
<feature type="transmembrane region" description="Helical" evidence="8">
    <location>
        <begin position="362"/>
        <end position="380"/>
    </location>
</feature>
<comment type="similarity">
    <text evidence="2">Belongs to the nucleobase:cation symporter-2 (NCS2) (TC 2.A.40) family.</text>
</comment>
<evidence type="ECO:0000313" key="10">
    <source>
        <dbReference type="EMBL" id="WOS78312.1"/>
    </source>
</evidence>
<feature type="transmembrane region" description="Helical" evidence="8">
    <location>
        <begin position="116"/>
        <end position="138"/>
    </location>
</feature>
<dbReference type="InterPro" id="IPR006042">
    <property type="entry name" value="Xan_ur_permease"/>
</dbReference>
<keyword evidence="4" id="KW-1003">Cell membrane</keyword>
<evidence type="ECO:0000256" key="2">
    <source>
        <dbReference type="ARBA" id="ARBA00008821"/>
    </source>
</evidence>
<dbReference type="GO" id="GO:0005886">
    <property type="term" value="C:plasma membrane"/>
    <property type="evidence" value="ECO:0007669"/>
    <property type="project" value="UniProtKB-SubCell"/>
</dbReference>
<evidence type="ECO:0000313" key="11">
    <source>
        <dbReference type="Proteomes" id="UP000433532"/>
    </source>
</evidence>
<dbReference type="NCBIfam" id="TIGR03173">
    <property type="entry name" value="pbuX"/>
    <property type="match status" value="1"/>
</dbReference>
<dbReference type="PANTHER" id="PTHR42810">
    <property type="entry name" value="PURINE PERMEASE C1399.01C-RELATED"/>
    <property type="match status" value="1"/>
</dbReference>
<evidence type="ECO:0000256" key="4">
    <source>
        <dbReference type="ARBA" id="ARBA00022475"/>
    </source>
</evidence>
<keyword evidence="7 8" id="KW-0472">Membrane</keyword>
<evidence type="ECO:0000256" key="7">
    <source>
        <dbReference type="ARBA" id="ARBA00023136"/>
    </source>
</evidence>
<feature type="transmembrane region" description="Helical" evidence="8">
    <location>
        <begin position="21"/>
        <end position="44"/>
    </location>
</feature>
<sequence>MHSEDQRPNDLIYGLDDRPRPLPAFLAALQHVLASFVGIVTPPLVIGSLLGLGEHLPYLISMALMVSGAGTLIQARRPFGIGAGMICLQGTSFAFLGAVLAAGMLVKQRGGGPEEILAMIFGVCFFGAFVQIVLSRFLGHLRRVITPLVTGIVITLIGVSLIKVGITDLGGGAGATDFGAPANLALGALVLLSIVLLNRSRLPWLRLAAIVIGLALGTLAAWATGLFVPRALPELPLVSLPQPFRFGFAFDWMAFLPVALIYLISSIETVGDLTANCMLSRQPLEGPAYLQRLRGGVLGDGVSCLLAATFSAFPNTTFAQNNGVIQLTGVASRHVGIYIGGVLLALGLFPWIGAILQQIPKPVLGGATLVMFGSVAAAGIRILGQTAMDRRSVLIIAASFGVGLGVAAQPTLLDQMPAVVKTLFDSAITSGGITAILLNLLLPEERVAEAAQASAKGGALARWRKPLG</sequence>
<keyword evidence="6 8" id="KW-1133">Transmembrane helix</keyword>
<feature type="transmembrane region" description="Helical" evidence="8">
    <location>
        <begin position="85"/>
        <end position="104"/>
    </location>
</feature>
<feature type="transmembrane region" description="Helical" evidence="8">
    <location>
        <begin position="392"/>
        <end position="411"/>
    </location>
</feature>
<proteinExistence type="inferred from homology"/>
<name>A0A069QL67_PSEAI</name>
<dbReference type="NCBIfam" id="NF037981">
    <property type="entry name" value="NCS2_1"/>
    <property type="match status" value="1"/>
</dbReference>
<dbReference type="Pfam" id="PF00860">
    <property type="entry name" value="Xan_ur_permease"/>
    <property type="match status" value="1"/>
</dbReference>
<dbReference type="EMBL" id="WOAD01000005">
    <property type="protein sequence ID" value="MUI35138.1"/>
    <property type="molecule type" value="Genomic_DNA"/>
</dbReference>
<keyword evidence="5 8" id="KW-0812">Transmembrane</keyword>
<dbReference type="RefSeq" id="WP_003083900.1">
    <property type="nucleotide sequence ID" value="NZ_AP014622.1"/>
</dbReference>
<feature type="transmembrane region" description="Helical" evidence="8">
    <location>
        <begin position="335"/>
        <end position="356"/>
    </location>
</feature>
<dbReference type="InterPro" id="IPR006043">
    <property type="entry name" value="NCS2"/>
</dbReference>
<feature type="transmembrane region" description="Helical" evidence="8">
    <location>
        <begin position="56"/>
        <end position="73"/>
    </location>
</feature>
<reference evidence="10" key="3">
    <citation type="submission" date="2023-10" db="EMBL/GenBank/DDBJ databases">
        <title>Pathogen: clinical or host-associated sample.</title>
        <authorList>
            <person name="Hergert J."/>
            <person name="Casey R."/>
            <person name="Wagner J."/>
            <person name="Young E.L."/>
            <person name="Oakeson K.F."/>
        </authorList>
    </citation>
    <scope>NUCLEOTIDE SEQUENCE</scope>
    <source>
        <strain evidence="10">2021CK-01020</strain>
    </source>
</reference>
<accession>A0A069QL67</accession>
<dbReference type="InterPro" id="IPR017588">
    <property type="entry name" value="UacT-like"/>
</dbReference>
<evidence type="ECO:0000256" key="3">
    <source>
        <dbReference type="ARBA" id="ARBA00022448"/>
    </source>
</evidence>
<evidence type="ECO:0000256" key="1">
    <source>
        <dbReference type="ARBA" id="ARBA00004651"/>
    </source>
</evidence>
<reference evidence="9 11" key="1">
    <citation type="submission" date="2019-11" db="EMBL/GenBank/DDBJ databases">
        <title>Genomes of ocular Pseudomonas aeruginosa isolates.</title>
        <authorList>
            <person name="Khan M."/>
            <person name="Rice S.A."/>
            <person name="Willcox M.D.P."/>
            <person name="Stapleton F."/>
        </authorList>
    </citation>
    <scope>NUCLEOTIDE SEQUENCE [LARGE SCALE GENOMIC DNA]</scope>
    <source>
        <strain evidence="9 11">PA221</strain>
    </source>
</reference>
<evidence type="ECO:0000256" key="6">
    <source>
        <dbReference type="ARBA" id="ARBA00022989"/>
    </source>
</evidence>
<dbReference type="EMBL" id="CP136986">
    <property type="protein sequence ID" value="WOS78312.1"/>
    <property type="molecule type" value="Genomic_DNA"/>
</dbReference>
<organism evidence="9 11">
    <name type="scientific">Pseudomonas aeruginosa</name>
    <dbReference type="NCBI Taxonomy" id="287"/>
    <lineage>
        <taxon>Bacteria</taxon>
        <taxon>Pseudomonadati</taxon>
        <taxon>Pseudomonadota</taxon>
        <taxon>Gammaproteobacteria</taxon>
        <taxon>Pseudomonadales</taxon>
        <taxon>Pseudomonadaceae</taxon>
        <taxon>Pseudomonas</taxon>
    </lineage>
</organism>
<feature type="transmembrane region" description="Helical" evidence="8">
    <location>
        <begin position="204"/>
        <end position="224"/>
    </location>
</feature>